<feature type="transmembrane region" description="Helical" evidence="1">
    <location>
        <begin position="190"/>
        <end position="215"/>
    </location>
</feature>
<dbReference type="OrthoDB" id="5989536at2759"/>
<reference evidence="3" key="1">
    <citation type="journal article" date="2017" name="bioRxiv">
        <title>Comparative analysis of the genomes of Stylophora pistillata and Acropora digitifera provides evidence for extensive differences between species of corals.</title>
        <authorList>
            <person name="Voolstra C.R."/>
            <person name="Li Y."/>
            <person name="Liew Y.J."/>
            <person name="Baumgarten S."/>
            <person name="Zoccola D."/>
            <person name="Flot J.-F."/>
            <person name="Tambutte S."/>
            <person name="Allemand D."/>
            <person name="Aranda M."/>
        </authorList>
    </citation>
    <scope>NUCLEOTIDE SEQUENCE [LARGE SCALE GENOMIC DNA]</scope>
</reference>
<keyword evidence="1" id="KW-0812">Transmembrane</keyword>
<evidence type="ECO:0000313" key="2">
    <source>
        <dbReference type="EMBL" id="PFX23531.1"/>
    </source>
</evidence>
<organism evidence="2 3">
    <name type="scientific">Stylophora pistillata</name>
    <name type="common">Smooth cauliflower coral</name>
    <dbReference type="NCBI Taxonomy" id="50429"/>
    <lineage>
        <taxon>Eukaryota</taxon>
        <taxon>Metazoa</taxon>
        <taxon>Cnidaria</taxon>
        <taxon>Anthozoa</taxon>
        <taxon>Hexacorallia</taxon>
        <taxon>Scleractinia</taxon>
        <taxon>Astrocoeniina</taxon>
        <taxon>Pocilloporidae</taxon>
        <taxon>Stylophora</taxon>
    </lineage>
</organism>
<keyword evidence="1" id="KW-1133">Transmembrane helix</keyword>
<dbReference type="AlphaFoldDB" id="A0A2B4S0V6"/>
<accession>A0A2B4S0V6</accession>
<name>A0A2B4S0V6_STYPI</name>
<proteinExistence type="predicted"/>
<protein>
    <submittedName>
        <fullName evidence="2">Uncharacterized protein</fullName>
    </submittedName>
</protein>
<comment type="caution">
    <text evidence="2">The sequence shown here is derived from an EMBL/GenBank/DDBJ whole genome shotgun (WGS) entry which is preliminary data.</text>
</comment>
<keyword evidence="3" id="KW-1185">Reference proteome</keyword>
<evidence type="ECO:0000256" key="1">
    <source>
        <dbReference type="SAM" id="Phobius"/>
    </source>
</evidence>
<feature type="transmembrane region" description="Helical" evidence="1">
    <location>
        <begin position="221"/>
        <end position="241"/>
    </location>
</feature>
<keyword evidence="1" id="KW-0472">Membrane</keyword>
<dbReference type="EMBL" id="LSMT01000205">
    <property type="protein sequence ID" value="PFX23531.1"/>
    <property type="molecule type" value="Genomic_DNA"/>
</dbReference>
<evidence type="ECO:0000313" key="3">
    <source>
        <dbReference type="Proteomes" id="UP000225706"/>
    </source>
</evidence>
<dbReference type="Proteomes" id="UP000225706">
    <property type="component" value="Unassembled WGS sequence"/>
</dbReference>
<sequence>MDHLHTIEVALSALRQLLSFVTSQHGWERHNNFVRRARAFIDKAIFILEQMEDRTRKRCNAMFNLIVSTAWLVVQNLHSGAVFSAVGRVTRDIKDLFNGQIPNYMTSSYEELTRLLDTSSIKLANIQSTCCELIEQVNDADEYNWTRLLTVRRLKPFRLRASFEIRDCEQSVDRAHVIIELLQSQVKQNAITLGLGFALGTLLTVGFGFGALRAFQQAGRLQAGLLGCGGVASTVSVVMVAKRLNDYKVAWEEVRRRRSSPDCSPILICKPAAGRYEAQ</sequence>
<gene>
    <name evidence="2" type="ORF">AWC38_SpisGene11939</name>
</gene>